<evidence type="ECO:0000313" key="2">
    <source>
        <dbReference type="EMBL" id="HJA05409.1"/>
    </source>
</evidence>
<organism evidence="2 3">
    <name type="scientific">Candidatus Microbacterium stercoravium</name>
    <dbReference type="NCBI Taxonomy" id="2838697"/>
    <lineage>
        <taxon>Bacteria</taxon>
        <taxon>Bacillati</taxon>
        <taxon>Actinomycetota</taxon>
        <taxon>Actinomycetes</taxon>
        <taxon>Micrococcales</taxon>
        <taxon>Microbacteriaceae</taxon>
        <taxon>Microbacterium</taxon>
    </lineage>
</organism>
<name>A0A9D2H7N6_9MICO</name>
<dbReference type="AlphaFoldDB" id="A0A9D2H7N6"/>
<protein>
    <submittedName>
        <fullName evidence="2">SIP domain-containing protein</fullName>
    </submittedName>
</protein>
<reference evidence="2" key="2">
    <citation type="submission" date="2021-04" db="EMBL/GenBank/DDBJ databases">
        <authorList>
            <person name="Gilroy R."/>
        </authorList>
    </citation>
    <scope>NUCLEOTIDE SEQUENCE</scope>
    <source>
        <strain evidence="2">ChiHjej8B7-3636</strain>
    </source>
</reference>
<dbReference type="Gene3D" id="3.40.50.80">
    <property type="entry name" value="Nucleotide-binding domain of ferredoxin-NADP reductase (FNR) module"/>
    <property type="match status" value="1"/>
</dbReference>
<dbReference type="InterPro" id="IPR039261">
    <property type="entry name" value="FNR_nucleotide-bd"/>
</dbReference>
<reference evidence="2" key="1">
    <citation type="journal article" date="2021" name="PeerJ">
        <title>Extensive microbial diversity within the chicken gut microbiome revealed by metagenomics and culture.</title>
        <authorList>
            <person name="Gilroy R."/>
            <person name="Ravi A."/>
            <person name="Getino M."/>
            <person name="Pursley I."/>
            <person name="Horton D.L."/>
            <person name="Alikhan N.F."/>
            <person name="Baker D."/>
            <person name="Gharbi K."/>
            <person name="Hall N."/>
            <person name="Watson M."/>
            <person name="Adriaenssens E.M."/>
            <person name="Foster-Nyarko E."/>
            <person name="Jarju S."/>
            <person name="Secka A."/>
            <person name="Antonio M."/>
            <person name="Oren A."/>
            <person name="Chaudhuri R.R."/>
            <person name="La Ragione R."/>
            <person name="Hildebrand F."/>
            <person name="Pallen M.J."/>
        </authorList>
    </citation>
    <scope>NUCLEOTIDE SEQUENCE</scope>
    <source>
        <strain evidence="2">ChiHjej8B7-3636</strain>
    </source>
</reference>
<dbReference type="Proteomes" id="UP000824220">
    <property type="component" value="Unassembled WGS sequence"/>
</dbReference>
<dbReference type="InterPro" id="IPR007037">
    <property type="entry name" value="SIP_rossman_dom"/>
</dbReference>
<dbReference type="Pfam" id="PF04954">
    <property type="entry name" value="SIP"/>
    <property type="match status" value="1"/>
</dbReference>
<evidence type="ECO:0000313" key="3">
    <source>
        <dbReference type="Proteomes" id="UP000824220"/>
    </source>
</evidence>
<proteinExistence type="predicted"/>
<evidence type="ECO:0000259" key="1">
    <source>
        <dbReference type="Pfam" id="PF04954"/>
    </source>
</evidence>
<sequence>MTTLPATAHDESSCRSRRHARAQHLVVADEKSLLDLELVLATLPLCASGRVFIEVPDATWIRRIPAPLRMTVTWLDRSARRGAPGTAELCRPGAAMTRSAIAYADEMLCGDESHGTNITLLAGYVATADIVEHLTGAVGIDRDRITVSEALRPYV</sequence>
<accession>A0A9D2H7N6</accession>
<feature type="domain" description="SIP-like Rossmann fold" evidence="1">
    <location>
        <begin position="22"/>
        <end position="91"/>
    </location>
</feature>
<gene>
    <name evidence="2" type="ORF">H9800_11180</name>
</gene>
<dbReference type="EMBL" id="DXAM01000150">
    <property type="protein sequence ID" value="HJA05409.1"/>
    <property type="molecule type" value="Genomic_DNA"/>
</dbReference>
<comment type="caution">
    <text evidence="2">The sequence shown here is derived from an EMBL/GenBank/DDBJ whole genome shotgun (WGS) entry which is preliminary data.</text>
</comment>